<proteinExistence type="predicted"/>
<protein>
    <submittedName>
        <fullName evidence="1">Uncharacterized protein</fullName>
    </submittedName>
</protein>
<sequence>MSDWKINFKDSRRELMVWLV</sequence>
<reference evidence="1" key="2">
    <citation type="journal article" date="2015" name="Data Brief">
        <title>Shoot transcriptome of the giant reed, Arundo donax.</title>
        <authorList>
            <person name="Barrero R.A."/>
            <person name="Guerrero F.D."/>
            <person name="Moolhuijzen P."/>
            <person name="Goolsby J.A."/>
            <person name="Tidwell J."/>
            <person name="Bellgard S.E."/>
            <person name="Bellgard M.I."/>
        </authorList>
    </citation>
    <scope>NUCLEOTIDE SEQUENCE</scope>
    <source>
        <tissue evidence="1">Shoot tissue taken approximately 20 cm above the soil surface</tissue>
    </source>
</reference>
<accession>A0A0A8YSV8</accession>
<reference evidence="1" key="1">
    <citation type="submission" date="2014-09" db="EMBL/GenBank/DDBJ databases">
        <authorList>
            <person name="Magalhaes I.L.F."/>
            <person name="Oliveira U."/>
            <person name="Santos F.R."/>
            <person name="Vidigal T.H.D.A."/>
            <person name="Brescovit A.D."/>
            <person name="Santos A.J."/>
        </authorList>
    </citation>
    <scope>NUCLEOTIDE SEQUENCE</scope>
    <source>
        <tissue evidence="1">Shoot tissue taken approximately 20 cm above the soil surface</tissue>
    </source>
</reference>
<name>A0A0A8YSV8_ARUDO</name>
<evidence type="ECO:0000313" key="1">
    <source>
        <dbReference type="EMBL" id="JAD29641.1"/>
    </source>
</evidence>
<dbReference type="AlphaFoldDB" id="A0A0A8YSV8"/>
<dbReference type="EMBL" id="GBRH01268254">
    <property type="protein sequence ID" value="JAD29641.1"/>
    <property type="molecule type" value="Transcribed_RNA"/>
</dbReference>
<organism evidence="1">
    <name type="scientific">Arundo donax</name>
    <name type="common">Giant reed</name>
    <name type="synonym">Donax arundinaceus</name>
    <dbReference type="NCBI Taxonomy" id="35708"/>
    <lineage>
        <taxon>Eukaryota</taxon>
        <taxon>Viridiplantae</taxon>
        <taxon>Streptophyta</taxon>
        <taxon>Embryophyta</taxon>
        <taxon>Tracheophyta</taxon>
        <taxon>Spermatophyta</taxon>
        <taxon>Magnoliopsida</taxon>
        <taxon>Liliopsida</taxon>
        <taxon>Poales</taxon>
        <taxon>Poaceae</taxon>
        <taxon>PACMAD clade</taxon>
        <taxon>Arundinoideae</taxon>
        <taxon>Arundineae</taxon>
        <taxon>Arundo</taxon>
    </lineage>
</organism>